<protein>
    <recommendedName>
        <fullName evidence="11">Cytochrome P450</fullName>
    </recommendedName>
</protein>
<organism evidence="9">
    <name type="scientific">Salvia splendens</name>
    <name type="common">Scarlet sage</name>
    <dbReference type="NCBI Taxonomy" id="180675"/>
    <lineage>
        <taxon>Eukaryota</taxon>
        <taxon>Viridiplantae</taxon>
        <taxon>Streptophyta</taxon>
        <taxon>Embryophyta</taxon>
        <taxon>Tracheophyta</taxon>
        <taxon>Spermatophyta</taxon>
        <taxon>Magnoliopsida</taxon>
        <taxon>eudicotyledons</taxon>
        <taxon>Gunneridae</taxon>
        <taxon>Pentapetalae</taxon>
        <taxon>asterids</taxon>
        <taxon>lamiids</taxon>
        <taxon>Lamiales</taxon>
        <taxon>Lamiaceae</taxon>
        <taxon>Nepetoideae</taxon>
        <taxon>Mentheae</taxon>
        <taxon>Salviinae</taxon>
        <taxon>Salvia</taxon>
        <taxon>Salvia subgen. Calosphace</taxon>
        <taxon>core Calosphace</taxon>
    </lineage>
</organism>
<dbReference type="GO" id="GO:0020037">
    <property type="term" value="F:heme binding"/>
    <property type="evidence" value="ECO:0007669"/>
    <property type="project" value="InterPro"/>
</dbReference>
<dbReference type="AlphaFoldDB" id="A0A8X8W760"/>
<evidence type="ECO:0000313" key="10">
    <source>
        <dbReference type="Proteomes" id="UP000298416"/>
    </source>
</evidence>
<proteinExistence type="inferred from homology"/>
<name>A0A8X8W760_SALSN</name>
<dbReference type="PANTHER" id="PTHR47944">
    <property type="entry name" value="CYTOCHROME P450 98A9"/>
    <property type="match status" value="1"/>
</dbReference>
<keyword evidence="5" id="KW-0479">Metal-binding</keyword>
<dbReference type="InterPro" id="IPR036396">
    <property type="entry name" value="Cyt_P450_sf"/>
</dbReference>
<comment type="cofactor">
    <cofactor evidence="1">
        <name>heme</name>
        <dbReference type="ChEBI" id="CHEBI:30413"/>
    </cofactor>
</comment>
<evidence type="ECO:0000256" key="7">
    <source>
        <dbReference type="ARBA" id="ARBA00023004"/>
    </source>
</evidence>
<accession>A0A8X8W760</accession>
<dbReference type="PROSITE" id="PS00086">
    <property type="entry name" value="CYTOCHROME_P450"/>
    <property type="match status" value="1"/>
</dbReference>
<sequence length="735" mass="84019">MLLKFGKFPVVVASSLRMVEQFLKVHDAAFALRPPALAAGKHISYNNSDVSFSPYGPYWREARKILMSHLLSTKKLDQHEQIRIEERRTFFTRLRALSGKPVVLREHLSRYTLSTICRIVVTNKYVGESDEEGAMMREWFVLTSSRVLEGREVEVIEITEDPNAQLELTRDCLKSLIMNVVLASPDTSITAVEWAIHEMLRQPQIIEKAREEPDRVIGRHKWVEENEFTKLPYIDAIIMETFRLHPLATLLPHYAIKDCNVAGYHISKGTTVLVNTWSTGRDPSTWDRAEHFLRVHDASFASRPSLASCKSTSYNYLQAVVAFVAKVITNRTKPNRKIPLGPKPWPIIGNLNLIGPIPHQSFHLLSQIYREIMQLKFGKYPVVVASSSEMAKQFLRVHDASFASRPSLAAGKYTSFNYRDLVWAPHGPILAPNSENILLRGKPVVLKDHLSRYSLSTVWKIISKDEYFSDSNGANSVLNIDELHDMVDEWFLLSGVFNIGDWIPWLSPFDLKEYVKKMKALNKKMDKFYNYVIDDHLARIVEEKDEITPRDSVDTLLQMAEDVGSMDTSATTIEWAIHEIIRHPRIIEKAKAELDKVIGRERWVGEDDFSQLPYLDAILTETFRLHPLAMLLGSRAWDSPDEFLPERFLGKEIDLSGCNFTLLPFGSGRRICPGYNLGFKVVRTMLANLLHGFDLKLVDGMKPEDVSLEEAYGLTTHPKHRLSLLMEPTLPLHLY</sequence>
<evidence type="ECO:0000256" key="8">
    <source>
        <dbReference type="ARBA" id="ARBA00023033"/>
    </source>
</evidence>
<evidence type="ECO:0000256" key="6">
    <source>
        <dbReference type="ARBA" id="ARBA00023002"/>
    </source>
</evidence>
<dbReference type="InterPro" id="IPR017972">
    <property type="entry name" value="Cyt_P450_CS"/>
</dbReference>
<dbReference type="InterPro" id="IPR001128">
    <property type="entry name" value="Cyt_P450"/>
</dbReference>
<keyword evidence="8" id="KW-0503">Monooxygenase</keyword>
<dbReference type="Gene3D" id="1.10.630.10">
    <property type="entry name" value="Cytochrome P450"/>
    <property type="match status" value="3"/>
</dbReference>
<dbReference type="Pfam" id="PF00067">
    <property type="entry name" value="p450"/>
    <property type="match status" value="5"/>
</dbReference>
<dbReference type="GO" id="GO:0016712">
    <property type="term" value="F:oxidoreductase activity, acting on paired donors, with incorporation or reduction of molecular oxygen, reduced flavin or flavoprotein as one donor, and incorporation of one atom of oxygen"/>
    <property type="evidence" value="ECO:0007669"/>
    <property type="project" value="UniProtKB-ARBA"/>
</dbReference>
<comment type="caution">
    <text evidence="9">The sequence shown here is derived from an EMBL/GenBank/DDBJ whole genome shotgun (WGS) entry which is preliminary data.</text>
</comment>
<comment type="subcellular location">
    <subcellularLocation>
        <location evidence="2">Membrane</location>
        <topology evidence="2">Single-pass membrane protein</topology>
    </subcellularLocation>
</comment>
<dbReference type="PRINTS" id="PR00385">
    <property type="entry name" value="P450"/>
</dbReference>
<reference evidence="9" key="2">
    <citation type="submission" date="2020-08" db="EMBL/GenBank/DDBJ databases">
        <title>Plant Genome Project.</title>
        <authorList>
            <person name="Zhang R.-G."/>
        </authorList>
    </citation>
    <scope>NUCLEOTIDE SEQUENCE</scope>
    <source>
        <strain evidence="9">Huo1</strain>
        <tissue evidence="9">Leaf</tissue>
    </source>
</reference>
<dbReference type="GO" id="GO:0016114">
    <property type="term" value="P:terpenoid biosynthetic process"/>
    <property type="evidence" value="ECO:0007669"/>
    <property type="project" value="UniProtKB-ARBA"/>
</dbReference>
<keyword evidence="10" id="KW-1185">Reference proteome</keyword>
<dbReference type="CDD" id="cd20618">
    <property type="entry name" value="CYP71_clan"/>
    <property type="match status" value="1"/>
</dbReference>
<evidence type="ECO:0000256" key="5">
    <source>
        <dbReference type="ARBA" id="ARBA00022723"/>
    </source>
</evidence>
<dbReference type="SUPFAM" id="SSF48264">
    <property type="entry name" value="Cytochrome P450"/>
    <property type="match status" value="2"/>
</dbReference>
<dbReference type="GO" id="GO:0005506">
    <property type="term" value="F:iron ion binding"/>
    <property type="evidence" value="ECO:0007669"/>
    <property type="project" value="InterPro"/>
</dbReference>
<keyword evidence="4" id="KW-0349">Heme</keyword>
<comment type="similarity">
    <text evidence="3">Belongs to the cytochrome P450 family.</text>
</comment>
<evidence type="ECO:0008006" key="11">
    <source>
        <dbReference type="Google" id="ProtNLM"/>
    </source>
</evidence>
<dbReference type="InterPro" id="IPR002401">
    <property type="entry name" value="Cyt_P450_E_grp-I"/>
</dbReference>
<evidence type="ECO:0000256" key="3">
    <source>
        <dbReference type="ARBA" id="ARBA00010617"/>
    </source>
</evidence>
<dbReference type="PANTHER" id="PTHR47944:SF5">
    <property type="entry name" value="CYTOCHROME P450 71A1-LIKE"/>
    <property type="match status" value="1"/>
</dbReference>
<dbReference type="GO" id="GO:0016020">
    <property type="term" value="C:membrane"/>
    <property type="evidence" value="ECO:0007669"/>
    <property type="project" value="UniProtKB-SubCell"/>
</dbReference>
<gene>
    <name evidence="9" type="ORF">SASPL_150335</name>
</gene>
<evidence type="ECO:0000256" key="4">
    <source>
        <dbReference type="ARBA" id="ARBA00022617"/>
    </source>
</evidence>
<dbReference type="EMBL" id="PNBA02000020">
    <property type="protein sequence ID" value="KAG6388899.1"/>
    <property type="molecule type" value="Genomic_DNA"/>
</dbReference>
<dbReference type="PRINTS" id="PR00463">
    <property type="entry name" value="EP450I"/>
</dbReference>
<dbReference type="Proteomes" id="UP000298416">
    <property type="component" value="Unassembled WGS sequence"/>
</dbReference>
<reference evidence="9" key="1">
    <citation type="submission" date="2018-01" db="EMBL/GenBank/DDBJ databases">
        <authorList>
            <person name="Mao J.F."/>
        </authorList>
    </citation>
    <scope>NUCLEOTIDE SEQUENCE</scope>
    <source>
        <strain evidence="9">Huo1</strain>
        <tissue evidence="9">Leaf</tissue>
    </source>
</reference>
<evidence type="ECO:0000256" key="2">
    <source>
        <dbReference type="ARBA" id="ARBA00004167"/>
    </source>
</evidence>
<keyword evidence="7" id="KW-0408">Iron</keyword>
<keyword evidence="6" id="KW-0560">Oxidoreductase</keyword>
<evidence type="ECO:0000256" key="1">
    <source>
        <dbReference type="ARBA" id="ARBA00001971"/>
    </source>
</evidence>
<evidence type="ECO:0000313" key="9">
    <source>
        <dbReference type="EMBL" id="KAG6388899.1"/>
    </source>
</evidence>